<reference evidence="2 3" key="1">
    <citation type="submission" date="2019-02" db="EMBL/GenBank/DDBJ databases">
        <title>Sequencing the genomes of 1000 actinobacteria strains.</title>
        <authorList>
            <person name="Klenk H.-P."/>
        </authorList>
    </citation>
    <scope>NUCLEOTIDE SEQUENCE [LARGE SCALE GENOMIC DNA]</scope>
    <source>
        <strain evidence="2 3">DSM 45162</strain>
    </source>
</reference>
<evidence type="ECO:0000313" key="3">
    <source>
        <dbReference type="Proteomes" id="UP000292564"/>
    </source>
</evidence>
<comment type="caution">
    <text evidence="2">The sequence shown here is derived from an EMBL/GenBank/DDBJ whole genome shotgun (WGS) entry which is preliminary data.</text>
</comment>
<keyword evidence="1" id="KW-0732">Signal</keyword>
<dbReference type="AlphaFoldDB" id="A0A4Q7ZPV6"/>
<name>A0A4Q7ZPV6_9ACTN</name>
<feature type="chain" id="PRO_5039630207" description="Lipoprotein" evidence="1">
    <location>
        <begin position="21"/>
        <end position="301"/>
    </location>
</feature>
<evidence type="ECO:0008006" key="4">
    <source>
        <dbReference type="Google" id="ProtNLM"/>
    </source>
</evidence>
<dbReference type="PROSITE" id="PS51257">
    <property type="entry name" value="PROKAR_LIPOPROTEIN"/>
    <property type="match status" value="1"/>
</dbReference>
<keyword evidence="3" id="KW-1185">Reference proteome</keyword>
<proteinExistence type="predicted"/>
<dbReference type="EMBL" id="SHKY01000001">
    <property type="protein sequence ID" value="RZU53118.1"/>
    <property type="molecule type" value="Genomic_DNA"/>
</dbReference>
<evidence type="ECO:0000313" key="2">
    <source>
        <dbReference type="EMBL" id="RZU53118.1"/>
    </source>
</evidence>
<dbReference type="RefSeq" id="WP_130511644.1">
    <property type="nucleotide sequence ID" value="NZ_SHKY01000001.1"/>
</dbReference>
<dbReference type="Proteomes" id="UP000292564">
    <property type="component" value="Unassembled WGS sequence"/>
</dbReference>
<sequence length="301" mass="31513">MIGRRWALALTAVMSLSACGAGGAVGDRPPTLPELRDQARTVLARYDKAVGEVQAARRFVPVGEPTEWTGELEPANESIKPALTAGHLVPAGPLPVTSRRTGTITWTDGVSRSVAVIPAEEALAAHRHKGDAGCGGCPPVTVTDARPVTMQVDTTRGAATVPAWEYTLKDTALRVRYPAVGGSDVVTVTAPPWDPDASLAGETIDAATTTALTSKRLTVSFVGPHDPASEPCGADYHAEAIESSNAVVVLVVVERRHNDGNETCTMIGFTRTETVSLAQPLGERVVLDARQGAPVSVRVTD</sequence>
<evidence type="ECO:0000256" key="1">
    <source>
        <dbReference type="SAM" id="SignalP"/>
    </source>
</evidence>
<protein>
    <recommendedName>
        <fullName evidence="4">Lipoprotein</fullName>
    </recommendedName>
</protein>
<dbReference type="OrthoDB" id="3528950at2"/>
<gene>
    <name evidence="2" type="ORF">EV385_5003</name>
</gene>
<feature type="signal peptide" evidence="1">
    <location>
        <begin position="1"/>
        <end position="20"/>
    </location>
</feature>
<accession>A0A4Q7ZPV6</accession>
<organism evidence="2 3">
    <name type="scientific">Krasilnikovia cinnamomea</name>
    <dbReference type="NCBI Taxonomy" id="349313"/>
    <lineage>
        <taxon>Bacteria</taxon>
        <taxon>Bacillati</taxon>
        <taxon>Actinomycetota</taxon>
        <taxon>Actinomycetes</taxon>
        <taxon>Micromonosporales</taxon>
        <taxon>Micromonosporaceae</taxon>
        <taxon>Krasilnikovia</taxon>
    </lineage>
</organism>